<evidence type="ECO:0000259" key="4">
    <source>
        <dbReference type="Pfam" id="PF25564"/>
    </source>
</evidence>
<dbReference type="Gene3D" id="2.60.40.740">
    <property type="match status" value="1"/>
</dbReference>
<dbReference type="Pfam" id="PF21959">
    <property type="entry name" value="DUF6923"/>
    <property type="match status" value="1"/>
</dbReference>
<evidence type="ECO:0000259" key="3">
    <source>
        <dbReference type="Pfam" id="PF21959"/>
    </source>
</evidence>
<dbReference type="InterPro" id="IPR051172">
    <property type="entry name" value="Chlamydia_OmcB"/>
</dbReference>
<dbReference type="Pfam" id="PF25564">
    <property type="entry name" value="DUF7933"/>
    <property type="match status" value="1"/>
</dbReference>
<feature type="domain" description="DUF7933" evidence="4">
    <location>
        <begin position="487"/>
        <end position="618"/>
    </location>
</feature>
<feature type="signal peptide" evidence="2">
    <location>
        <begin position="1"/>
        <end position="39"/>
    </location>
</feature>
<keyword evidence="2" id="KW-0732">Signal</keyword>
<feature type="compositionally biased region" description="Polar residues" evidence="1">
    <location>
        <begin position="965"/>
        <end position="982"/>
    </location>
</feature>
<evidence type="ECO:0000256" key="1">
    <source>
        <dbReference type="SAM" id="MobiDB-lite"/>
    </source>
</evidence>
<dbReference type="SUPFAM" id="SSF63825">
    <property type="entry name" value="YWTD domain"/>
    <property type="match status" value="1"/>
</dbReference>
<dbReference type="PANTHER" id="PTHR34819:SF5">
    <property type="entry name" value="CONSERVED REPEAT DOMAIN PROTEIN"/>
    <property type="match status" value="1"/>
</dbReference>
<dbReference type="InterPro" id="IPR047589">
    <property type="entry name" value="DUF11_rpt"/>
</dbReference>
<dbReference type="InterPro" id="IPR054215">
    <property type="entry name" value="DUF6923"/>
</dbReference>
<sequence length="1014" mass="102840">MEKLSVMVGSRFKGWRRSARLPLILGGGLLWLAASAAQAAPVLNITPLTWNVIGLDSNNQNAGPNVYPVGARVCNVGDVASSAVNAAFLFDGGTTNSSISLDPGSLSVVSLGSLSPGPVPAHPNRLQNVPDNCRDAYFNVRIARTSAAFSSLVSATATPTQRNTQLYHIEASATGVAIVSTPTPRELFVEKLVSQNRNSVASFTGPNAVSVGQTATYTLNASTAPGGYEQLENFPTLPNAVFQILNIATTYAAPTGSVNSSAYGDACGWENVINSVKYHNNGTCIGPALYTGGKVGSSMTSVYTVRILSGGTAGVYNAIYDFSGSSYHYNSDYGSTGNGFQVTASSPNLTLSKTHTGNFTVGQPGSFTFTVRATGADVYGTTTVTDSLPAGLSLPNGPVTLGGADATRWQCNSLSNTVTCTSTNASTAALMPAGGSSTFSITGVAVAISAVPSVTNTATVSNPNERAADTGDNSSSDPVAVTDSRLTIAKSFSPVSIQAGGTTTMTLSVSNPNATAVSALGLTDNVAATMNYPTPMNLRVTANTCGGTTSAPENTGGVLTLMGGTIAASASCTLTVAFTPWSPPLGMATNTIPAANVTGTVGGGTVIARAPASASLTITAGNAGNSYACDTNFYQTRQDPTTLLSNLYLLDLNNLGSGGIPQWTGGFGPALNATAYNPKDSYFYAVNIVSFNVGSPFRLYRLGKSGAVEYANLTNIPVGSSIAAAAVDRSGMMYIKKLQQDAVIYRYNLVTNAPAASLVLGSSAFLRDLAVSPFDGLLYGAVTPGGVYVIDPVTGAVSVNGTPTDLAADSSNAIGSLFFDQQNVLYGYQNGGAFGTINLTTGVFTRTATGSAAAQSDGASCAFGLPPSITLLKLGRNISVSPSQPFIGSTGSIGAKPGETVEYCIAYTNSGGAASNFKIADYVPVGMVAQLSAYGTGLGLKYAAGVVLAAGNANSSAVTPALTSASDSDAGSLTSAATTKPGTPTPVYPGLMTLTLPTLAAGGQGTVCFQAKVP</sequence>
<feature type="region of interest" description="Disordered" evidence="1">
    <location>
        <begin position="965"/>
        <end position="984"/>
    </location>
</feature>
<organism evidence="5 6">
    <name type="scientific">Deinococcus aerolatus</name>
    <dbReference type="NCBI Taxonomy" id="522487"/>
    <lineage>
        <taxon>Bacteria</taxon>
        <taxon>Thermotogati</taxon>
        <taxon>Deinococcota</taxon>
        <taxon>Deinococci</taxon>
        <taxon>Deinococcales</taxon>
        <taxon>Deinococcaceae</taxon>
        <taxon>Deinococcus</taxon>
    </lineage>
</organism>
<name>A0ABQ2GFI4_9DEIO</name>
<feature type="region of interest" description="Disordered" evidence="1">
    <location>
        <begin position="459"/>
        <end position="479"/>
    </location>
</feature>
<gene>
    <name evidence="5" type="ORF">GCM10010840_33560</name>
</gene>
<dbReference type="PANTHER" id="PTHR34819">
    <property type="entry name" value="LARGE CYSTEINE-RICH PERIPLASMIC PROTEIN OMCB"/>
    <property type="match status" value="1"/>
</dbReference>
<feature type="chain" id="PRO_5045517424" evidence="2">
    <location>
        <begin position="40"/>
        <end position="1014"/>
    </location>
</feature>
<dbReference type="Proteomes" id="UP000639973">
    <property type="component" value="Unassembled WGS sequence"/>
</dbReference>
<dbReference type="NCBIfam" id="TIGR01451">
    <property type="entry name" value="B_ant_repeat"/>
    <property type="match status" value="1"/>
</dbReference>
<evidence type="ECO:0000313" key="5">
    <source>
        <dbReference type="EMBL" id="GGL92723.1"/>
    </source>
</evidence>
<comment type="caution">
    <text evidence="5">The sequence shown here is derived from an EMBL/GenBank/DDBJ whole genome shotgun (WGS) entry which is preliminary data.</text>
</comment>
<protein>
    <submittedName>
        <fullName evidence="5">Uncharacterized protein</fullName>
    </submittedName>
</protein>
<dbReference type="RefSeq" id="WP_188974083.1">
    <property type="nucleotide sequence ID" value="NZ_BMOL01000024.1"/>
</dbReference>
<evidence type="ECO:0000313" key="6">
    <source>
        <dbReference type="Proteomes" id="UP000639973"/>
    </source>
</evidence>
<accession>A0ABQ2GFI4</accession>
<reference evidence="6" key="1">
    <citation type="journal article" date="2019" name="Int. J. Syst. Evol. Microbiol.">
        <title>The Global Catalogue of Microorganisms (GCM) 10K type strain sequencing project: providing services to taxonomists for standard genome sequencing and annotation.</title>
        <authorList>
            <consortium name="The Broad Institute Genomics Platform"/>
            <consortium name="The Broad Institute Genome Sequencing Center for Infectious Disease"/>
            <person name="Wu L."/>
            <person name="Ma J."/>
        </authorList>
    </citation>
    <scope>NUCLEOTIDE SEQUENCE [LARGE SCALE GENOMIC DNA]</scope>
    <source>
        <strain evidence="6">JCM 15442</strain>
    </source>
</reference>
<proteinExistence type="predicted"/>
<keyword evidence="6" id="KW-1185">Reference proteome</keyword>
<dbReference type="InterPro" id="IPR057693">
    <property type="entry name" value="DUF7933"/>
</dbReference>
<dbReference type="EMBL" id="BMOL01000024">
    <property type="protein sequence ID" value="GGL92723.1"/>
    <property type="molecule type" value="Genomic_DNA"/>
</dbReference>
<feature type="domain" description="DUF6923" evidence="3">
    <location>
        <begin position="670"/>
        <end position="862"/>
    </location>
</feature>
<evidence type="ECO:0000256" key="2">
    <source>
        <dbReference type="SAM" id="SignalP"/>
    </source>
</evidence>